<dbReference type="Proteomes" id="UP000092687">
    <property type="component" value="Chromosome"/>
</dbReference>
<feature type="domain" description="NERD" evidence="1">
    <location>
        <begin position="34"/>
        <end position="152"/>
    </location>
</feature>
<dbReference type="OrthoDB" id="569879at2"/>
<dbReference type="RefSeq" id="WP_008498927.1">
    <property type="nucleotide sequence ID" value="NZ_CP016537.2"/>
</dbReference>
<keyword evidence="3" id="KW-1185">Reference proteome</keyword>
<proteinExistence type="predicted"/>
<evidence type="ECO:0000259" key="1">
    <source>
        <dbReference type="PROSITE" id="PS50965"/>
    </source>
</evidence>
<organism evidence="2 3">
    <name type="scientific">Planococcus halocryophilus</name>
    <dbReference type="NCBI Taxonomy" id="1215089"/>
    <lineage>
        <taxon>Bacteria</taxon>
        <taxon>Bacillati</taxon>
        <taxon>Bacillota</taxon>
        <taxon>Bacilli</taxon>
        <taxon>Bacillales</taxon>
        <taxon>Caryophanaceae</taxon>
        <taxon>Planococcus</taxon>
    </lineage>
</organism>
<dbReference type="InterPro" id="IPR011528">
    <property type="entry name" value="NERD"/>
</dbReference>
<accession>A0A1C7DNH6</accession>
<evidence type="ECO:0000313" key="3">
    <source>
        <dbReference type="Proteomes" id="UP000092687"/>
    </source>
</evidence>
<name>A0A1C7DNH6_9BACL</name>
<gene>
    <name evidence="2" type="ORF">BBI08_02735</name>
</gene>
<reference evidence="3" key="2">
    <citation type="submission" date="2016-10" db="EMBL/GenBank/DDBJ databases">
        <authorList>
            <person name="See-Too W.S."/>
        </authorList>
    </citation>
    <scope>NUCLEOTIDE SEQUENCE [LARGE SCALE GENOMIC DNA]</scope>
    <source>
        <strain evidence="3">DSM 24743</strain>
    </source>
</reference>
<dbReference type="AlphaFoldDB" id="A0A1C7DNH6"/>
<protein>
    <recommendedName>
        <fullName evidence="1">NERD domain-containing protein</fullName>
    </recommendedName>
</protein>
<evidence type="ECO:0000313" key="2">
    <source>
        <dbReference type="EMBL" id="ANU12821.1"/>
    </source>
</evidence>
<dbReference type="EMBL" id="CP016537">
    <property type="protein sequence ID" value="ANU12821.1"/>
    <property type="molecule type" value="Genomic_DNA"/>
</dbReference>
<sequence length="312" mass="35648">MNDFVLVQMVAAERLQSSHESKHTVLSELKNSLAGVSGEQRTAALLNRELDLVGDVVVLSDVHIPYKDGSVQIDVLLIHADCVCVLEVKNMIGEFYFDSVNFQFHRVVDGRREGMRNPEAQLHRAVKAVSGFLGVPVHGVIVLTSRSGKVVEAPKLYPVVSLDYLPFHLEKLANRSELFDVAKLTSMLEKLPPQNFSNSWLTRHQIGLDSLRLGVTCPTCRTCSLIWRDRKWHCKSCGFHSRDAHEVTLQEYALLFGRDLDTRLAYRLLGVENKYVLYRLLEKSAPKSQTRGKRRIIENRELLREYFSRVYR</sequence>
<dbReference type="KEGG" id="phc:BBI08_02735"/>
<dbReference type="PROSITE" id="PS50965">
    <property type="entry name" value="NERD"/>
    <property type="match status" value="1"/>
</dbReference>
<dbReference type="STRING" id="1215089.BBI08_02735"/>
<reference evidence="3" key="1">
    <citation type="submission" date="2016-07" db="EMBL/GenBank/DDBJ databases">
        <authorList>
            <person name="See-Too W.S."/>
        </authorList>
    </citation>
    <scope>NUCLEOTIDE SEQUENCE [LARGE SCALE GENOMIC DNA]</scope>
    <source>
        <strain evidence="3">DSM 24743</strain>
    </source>
</reference>
<dbReference type="Pfam" id="PF08378">
    <property type="entry name" value="NERD"/>
    <property type="match status" value="1"/>
</dbReference>